<evidence type="ECO:0000313" key="4">
    <source>
        <dbReference type="Proteomes" id="UP001500432"/>
    </source>
</evidence>
<organism evidence="3 4">
    <name type="scientific">Sinomonas flava</name>
    <dbReference type="NCBI Taxonomy" id="496857"/>
    <lineage>
        <taxon>Bacteria</taxon>
        <taxon>Bacillati</taxon>
        <taxon>Actinomycetota</taxon>
        <taxon>Actinomycetes</taxon>
        <taxon>Micrococcales</taxon>
        <taxon>Micrococcaceae</taxon>
        <taxon>Sinomonas</taxon>
    </lineage>
</organism>
<dbReference type="InterPro" id="IPR023606">
    <property type="entry name" value="CoA-Trfase_III_dom_1_sf"/>
</dbReference>
<dbReference type="Proteomes" id="UP001500432">
    <property type="component" value="Unassembled WGS sequence"/>
</dbReference>
<dbReference type="PANTHER" id="PTHR48207:SF3">
    <property type="entry name" value="SUCCINATE--HYDROXYMETHYLGLUTARATE COA-TRANSFERASE"/>
    <property type="match status" value="1"/>
</dbReference>
<dbReference type="Gene3D" id="3.30.1540.10">
    <property type="entry name" value="formyl-coa transferase, domain 3"/>
    <property type="match status" value="1"/>
</dbReference>
<feature type="compositionally biased region" description="Gly residues" evidence="2">
    <location>
        <begin position="7"/>
        <end position="18"/>
    </location>
</feature>
<feature type="region of interest" description="Disordered" evidence="2">
    <location>
        <begin position="407"/>
        <end position="426"/>
    </location>
</feature>
<dbReference type="SUPFAM" id="SSF89796">
    <property type="entry name" value="CoA-transferase family III (CaiB/BaiF)"/>
    <property type="match status" value="1"/>
</dbReference>
<evidence type="ECO:0000256" key="2">
    <source>
        <dbReference type="SAM" id="MobiDB-lite"/>
    </source>
</evidence>
<dbReference type="Pfam" id="PF02515">
    <property type="entry name" value="CoA_transf_3"/>
    <property type="match status" value="1"/>
</dbReference>
<dbReference type="InterPro" id="IPR044855">
    <property type="entry name" value="CoA-Trfase_III_dom3_sf"/>
</dbReference>
<keyword evidence="4" id="KW-1185">Reference proteome</keyword>
<feature type="region of interest" description="Disordered" evidence="2">
    <location>
        <begin position="1"/>
        <end position="51"/>
    </location>
</feature>
<evidence type="ECO:0000313" key="3">
    <source>
        <dbReference type="EMBL" id="GAA2202224.1"/>
    </source>
</evidence>
<dbReference type="EMBL" id="BAAAQW010000009">
    <property type="protein sequence ID" value="GAA2202224.1"/>
    <property type="molecule type" value="Genomic_DNA"/>
</dbReference>
<keyword evidence="1 3" id="KW-0808">Transferase</keyword>
<evidence type="ECO:0000256" key="1">
    <source>
        <dbReference type="ARBA" id="ARBA00022679"/>
    </source>
</evidence>
<dbReference type="InterPro" id="IPR003673">
    <property type="entry name" value="CoA-Trfase_fam_III"/>
</dbReference>
<dbReference type="PANTHER" id="PTHR48207">
    <property type="entry name" value="SUCCINATE--HYDROXYMETHYLGLUTARATE COA-TRANSFERASE"/>
    <property type="match status" value="1"/>
</dbReference>
<protein>
    <submittedName>
        <fullName evidence="3">CoA transferase</fullName>
    </submittedName>
</protein>
<accession>A0ABN3BZT5</accession>
<sequence length="437" mass="44630">MTAMPGRAGGEVPAGGGPAASCITEPADGAPSFGQDHAPQRGVPSQTGGRAPGTAPLAGILVADFSRVLAGPLATMTLADLGARVVKVERPGTGDDTRHWGPPFSATGATYFESVNRNKESVELDLADSEGRALARELALRADVLVENFKPGGLEKLGLGYESLAAENPRLVYASISGFGSFGGRDLPGYDFIVQALGGLMSITGAADGEPGAGPTKVGVAVVDVLTAKDATIGILAALAERACTGRGRRVEVNLLSSLQGALANQGQAYLGAGATPRRMGNDHPSIVPYQLLATADAPLAVAAGNDGQFARLCEAIGSPELAADPRFATNAARVAHRAELVPLLEAGLSTASAEVWQDKLAGLGVPCGRVAGIGEGLDYAESLGLAPTVEVRDRSGAAVGRQVRHPITWTPPLPPRTQAPPALGADTADVVRWLRE</sequence>
<gene>
    <name evidence="3" type="ORF">GCM10009849_29790</name>
</gene>
<reference evidence="3 4" key="1">
    <citation type="journal article" date="2019" name="Int. J. Syst. Evol. Microbiol.">
        <title>The Global Catalogue of Microorganisms (GCM) 10K type strain sequencing project: providing services to taxonomists for standard genome sequencing and annotation.</title>
        <authorList>
            <consortium name="The Broad Institute Genomics Platform"/>
            <consortium name="The Broad Institute Genome Sequencing Center for Infectious Disease"/>
            <person name="Wu L."/>
            <person name="Ma J."/>
        </authorList>
    </citation>
    <scope>NUCLEOTIDE SEQUENCE [LARGE SCALE GENOMIC DNA]</scope>
    <source>
        <strain evidence="3 4">JCM 16034</strain>
    </source>
</reference>
<name>A0ABN3BZT5_9MICC</name>
<dbReference type="RefSeq" id="WP_344300559.1">
    <property type="nucleotide sequence ID" value="NZ_BAAAQW010000009.1"/>
</dbReference>
<proteinExistence type="predicted"/>
<feature type="compositionally biased region" description="Pro residues" evidence="2">
    <location>
        <begin position="410"/>
        <end position="419"/>
    </location>
</feature>
<comment type="caution">
    <text evidence="3">The sequence shown here is derived from an EMBL/GenBank/DDBJ whole genome shotgun (WGS) entry which is preliminary data.</text>
</comment>
<dbReference type="GO" id="GO:0016740">
    <property type="term" value="F:transferase activity"/>
    <property type="evidence" value="ECO:0007669"/>
    <property type="project" value="UniProtKB-KW"/>
</dbReference>
<dbReference type="InterPro" id="IPR050483">
    <property type="entry name" value="CoA-transferase_III_domain"/>
</dbReference>
<dbReference type="Gene3D" id="3.40.50.10540">
    <property type="entry name" value="Crotonobetainyl-coa:carnitine coa-transferase, domain 1"/>
    <property type="match status" value="1"/>
</dbReference>